<gene>
    <name evidence="2" type="ORF">PXH66_15475</name>
</gene>
<feature type="region of interest" description="Disordered" evidence="1">
    <location>
        <begin position="24"/>
        <end position="63"/>
    </location>
</feature>
<proteinExistence type="predicted"/>
<evidence type="ECO:0000313" key="2">
    <source>
        <dbReference type="EMBL" id="WED63736.1"/>
    </source>
</evidence>
<organism evidence="2 3">
    <name type="scientific">Synoicihabitans lomoniglobus</name>
    <dbReference type="NCBI Taxonomy" id="2909285"/>
    <lineage>
        <taxon>Bacteria</taxon>
        <taxon>Pseudomonadati</taxon>
        <taxon>Verrucomicrobiota</taxon>
        <taxon>Opitutia</taxon>
        <taxon>Opitutales</taxon>
        <taxon>Opitutaceae</taxon>
        <taxon>Synoicihabitans</taxon>
    </lineage>
</organism>
<dbReference type="KEGG" id="slom:PXH66_15475"/>
<name>A0AAE9ZT17_9BACT</name>
<reference evidence="2" key="1">
    <citation type="submission" date="2023-03" db="EMBL/GenBank/DDBJ databases">
        <title>Lomoglobus Profundus gen. nov., sp. nov., a novel member of the phylum Verrucomicrobia, isolated from deep-marine sediment of South China Sea.</title>
        <authorList>
            <person name="Ahmad T."/>
            <person name="Ishaq S.E."/>
            <person name="Wang F."/>
        </authorList>
    </citation>
    <scope>NUCLEOTIDE SEQUENCE</scope>
    <source>
        <strain evidence="2">LMO-M01</strain>
    </source>
</reference>
<protein>
    <submittedName>
        <fullName evidence="2">Uncharacterized protein</fullName>
    </submittedName>
</protein>
<sequence length="63" mass="5942">MDGEQLEPAGIAGILDAAHDVGTVATSDGVDAPNADRGIEPTDGPPAGANADSRAVDASGGAG</sequence>
<dbReference type="Proteomes" id="UP001218638">
    <property type="component" value="Chromosome"/>
</dbReference>
<dbReference type="AlphaFoldDB" id="A0AAE9ZT17"/>
<dbReference type="RefSeq" id="WP_330930438.1">
    <property type="nucleotide sequence ID" value="NZ_CP119075.1"/>
</dbReference>
<evidence type="ECO:0000256" key="1">
    <source>
        <dbReference type="SAM" id="MobiDB-lite"/>
    </source>
</evidence>
<dbReference type="EMBL" id="CP119075">
    <property type="protein sequence ID" value="WED63736.1"/>
    <property type="molecule type" value="Genomic_DNA"/>
</dbReference>
<evidence type="ECO:0000313" key="3">
    <source>
        <dbReference type="Proteomes" id="UP001218638"/>
    </source>
</evidence>
<keyword evidence="3" id="KW-1185">Reference proteome</keyword>
<accession>A0AAE9ZT17</accession>